<accession>A0A1M6E5J6</accession>
<proteinExistence type="predicted"/>
<dbReference type="OrthoDB" id="7820300at2"/>
<dbReference type="RefSeq" id="WP_073328768.1">
    <property type="nucleotide sequence ID" value="NZ_FQYO01000003.1"/>
</dbReference>
<protein>
    <submittedName>
        <fullName evidence="1">Uncharacterized protein</fullName>
    </submittedName>
</protein>
<name>A0A1M6E5J6_9RHOB</name>
<sequence length="285" mass="31487">MTAPPSPADLQDRIRLHEGLQLVEIDLAGLVIADGAGANRFYDAVERRIDESGEPLWFFLIHTGAYRVDPAAWFAFTHRGQAVQEAHSMGTVRVDDSPEGLRQIERDRARGQADPRLFATRDAALAALSALPSRRRRRIEHAPSFAPGDIAARLTFRPRAEVLELDLSGLDIAHGRDAHAVFDAIETAIRPTGRRWYLLTDYTGTRIQSAAWLAWSLREDALAARHLLGAVRHAPGSETERDLRLRAEGRGHRPNIRNTRGEAMARIDELRAERAATLAVPGGGA</sequence>
<organism evidence="1 2">
    <name type="scientific">Wenxinia saemankumensis</name>
    <dbReference type="NCBI Taxonomy" id="1447782"/>
    <lineage>
        <taxon>Bacteria</taxon>
        <taxon>Pseudomonadati</taxon>
        <taxon>Pseudomonadota</taxon>
        <taxon>Alphaproteobacteria</taxon>
        <taxon>Rhodobacterales</taxon>
        <taxon>Roseobacteraceae</taxon>
        <taxon>Wenxinia</taxon>
    </lineage>
</organism>
<reference evidence="1 2" key="1">
    <citation type="submission" date="2016-11" db="EMBL/GenBank/DDBJ databases">
        <authorList>
            <person name="Jaros S."/>
            <person name="Januszkiewicz K."/>
            <person name="Wedrychowicz H."/>
        </authorList>
    </citation>
    <scope>NUCLEOTIDE SEQUENCE [LARGE SCALE GENOMIC DNA]</scope>
    <source>
        <strain evidence="1 2">DSM 100565</strain>
    </source>
</reference>
<keyword evidence="2" id="KW-1185">Reference proteome</keyword>
<evidence type="ECO:0000313" key="1">
    <source>
        <dbReference type="EMBL" id="SHI80762.1"/>
    </source>
</evidence>
<evidence type="ECO:0000313" key="2">
    <source>
        <dbReference type="Proteomes" id="UP000184292"/>
    </source>
</evidence>
<dbReference type="STRING" id="1447782.SAMN05444417_1817"/>
<dbReference type="Proteomes" id="UP000184292">
    <property type="component" value="Unassembled WGS sequence"/>
</dbReference>
<dbReference type="AlphaFoldDB" id="A0A1M6E5J6"/>
<gene>
    <name evidence="1" type="ORF">SAMN05444417_1817</name>
</gene>
<dbReference type="EMBL" id="FQYO01000003">
    <property type="protein sequence ID" value="SHI80762.1"/>
    <property type="molecule type" value="Genomic_DNA"/>
</dbReference>